<dbReference type="GO" id="GO:0006289">
    <property type="term" value="P:nucleotide-excision repair"/>
    <property type="evidence" value="ECO:0007669"/>
    <property type="project" value="TreeGrafter"/>
</dbReference>
<keyword evidence="5" id="KW-0347">Helicase</keyword>
<dbReference type="Pfam" id="PF22982">
    <property type="entry name" value="WHD_HRQ1"/>
    <property type="match status" value="1"/>
</dbReference>
<name>A0A523UVR8_UNCT6</name>
<dbReference type="SUPFAM" id="SSF52540">
    <property type="entry name" value="P-loop containing nucleoside triphosphate hydrolases"/>
    <property type="match status" value="2"/>
</dbReference>
<evidence type="ECO:0000259" key="3">
    <source>
        <dbReference type="PROSITE" id="PS51192"/>
    </source>
</evidence>
<proteinExistence type="predicted"/>
<accession>A0A523UVR8</accession>
<dbReference type="InterPro" id="IPR055227">
    <property type="entry name" value="HRQ1_WHD"/>
</dbReference>
<feature type="domain" description="Helicase ATP-binding" evidence="3">
    <location>
        <begin position="64"/>
        <end position="244"/>
    </location>
</feature>
<sequence>MQLIQLIESLRAEKGFGDRITAYSVLPVKEGSYREYPSFLRESLVRVLKGMGISKLYSHQRGAVDLIDAGKNVVVVTPTASGKTLCYNLPVLDSIVGDEKSKAIYLFPTKALSQDQVSELNGIIDALDSDIKAYTYDGDTPKDARKSIRMRGQIVVTNPDMLHTGILPHHTKWNELFSGLKFVVVDELHTYKGVFGSHFANVIRRLKRICKFYGSSPQFICCSATIGNPRELAQELIEEDFVLVDKSGAPRGEKIMIFYNPPVINRQLGIRKNLLLETRRVVSKFMEAGVVTIAFARSRLSTEVLVTYLKEEIVRRGKSANLIRGYRGGYLPRERREIEKSLRNGELLGVVSTNALELGIDIGSLQACVMAGYPGTISSTWQQAGRAGRKSEASCAVLVASSSPLDQFIINNPDYFFGSNPENGVVGPNNLHIVLSHIKCAAFELPFKKGEKFGSQDTSEILSFLEDKGVVHLVGGRYHWMSDSYPAESISLRFATPENFVVFNSTRGNEAIGEVDLESAPMLLHKDAIYMHEGKQFQIDEMDWEGKKVYASEVDVDYYTDAKIDTDIQVMEVFSKQTSLDVQKCEGEISVKKLPTMYKKIRLHTHENIGSGEIHLPEMEMHTTSYWISFLESFTEKLENADLKEALCPLANVVRNVVPVFLLCDPRDVFAVHQEKSPFTGHPTVFMYDVHPGGVGLSRKIYEMDRAIFEASVRLIEKCACSAGCPSCVGPVDEVGPRGKDAALQTLRLILHLFGEDDS</sequence>
<evidence type="ECO:0000256" key="1">
    <source>
        <dbReference type="ARBA" id="ARBA00022741"/>
    </source>
</evidence>
<evidence type="ECO:0000313" key="6">
    <source>
        <dbReference type="Proteomes" id="UP000315525"/>
    </source>
</evidence>
<dbReference type="Pfam" id="PF00270">
    <property type="entry name" value="DEAD"/>
    <property type="match status" value="1"/>
</dbReference>
<dbReference type="InterPro" id="IPR027417">
    <property type="entry name" value="P-loop_NTPase"/>
</dbReference>
<dbReference type="CDD" id="cd18797">
    <property type="entry name" value="SF2_C_Hrq"/>
    <property type="match status" value="1"/>
</dbReference>
<dbReference type="Pfam" id="PF09369">
    <property type="entry name" value="MZB"/>
    <property type="match status" value="1"/>
</dbReference>
<dbReference type="InterPro" id="IPR001650">
    <property type="entry name" value="Helicase_C-like"/>
</dbReference>
<evidence type="ECO:0000259" key="4">
    <source>
        <dbReference type="PROSITE" id="PS51194"/>
    </source>
</evidence>
<dbReference type="PROSITE" id="PS51194">
    <property type="entry name" value="HELICASE_CTER"/>
    <property type="match status" value="1"/>
</dbReference>
<dbReference type="GO" id="GO:0043138">
    <property type="term" value="F:3'-5' DNA helicase activity"/>
    <property type="evidence" value="ECO:0007669"/>
    <property type="project" value="TreeGrafter"/>
</dbReference>
<protein>
    <submittedName>
        <fullName evidence="5">DEAD/DEAH box helicase</fullName>
    </submittedName>
</protein>
<gene>
    <name evidence="5" type="ORF">E3J62_03310</name>
</gene>
<dbReference type="Gene3D" id="3.40.50.300">
    <property type="entry name" value="P-loop containing nucleotide triphosphate hydrolases"/>
    <property type="match status" value="2"/>
</dbReference>
<dbReference type="EMBL" id="SOJN01000046">
    <property type="protein sequence ID" value="TET46645.1"/>
    <property type="molecule type" value="Genomic_DNA"/>
</dbReference>
<dbReference type="PANTHER" id="PTHR47957:SF3">
    <property type="entry name" value="ATP-DEPENDENT HELICASE HRQ1"/>
    <property type="match status" value="1"/>
</dbReference>
<comment type="caution">
    <text evidence="5">The sequence shown here is derived from an EMBL/GenBank/DDBJ whole genome shotgun (WGS) entry which is preliminary data.</text>
</comment>
<keyword evidence="2" id="KW-0067">ATP-binding</keyword>
<evidence type="ECO:0000313" key="5">
    <source>
        <dbReference type="EMBL" id="TET46645.1"/>
    </source>
</evidence>
<dbReference type="PROSITE" id="PS51192">
    <property type="entry name" value="HELICASE_ATP_BIND_1"/>
    <property type="match status" value="1"/>
</dbReference>
<dbReference type="SMART" id="SM00487">
    <property type="entry name" value="DEXDc"/>
    <property type="match status" value="1"/>
</dbReference>
<reference evidence="5 6" key="1">
    <citation type="submission" date="2019-03" db="EMBL/GenBank/DDBJ databases">
        <title>Metabolic potential of uncultured bacteria and archaea associated with petroleum seepage in deep-sea sediments.</title>
        <authorList>
            <person name="Dong X."/>
            <person name="Hubert C."/>
        </authorList>
    </citation>
    <scope>NUCLEOTIDE SEQUENCE [LARGE SCALE GENOMIC DNA]</scope>
    <source>
        <strain evidence="5">E44_bin18</strain>
    </source>
</reference>
<dbReference type="Proteomes" id="UP000315525">
    <property type="component" value="Unassembled WGS sequence"/>
</dbReference>
<dbReference type="Pfam" id="PF00271">
    <property type="entry name" value="Helicase_C"/>
    <property type="match status" value="1"/>
</dbReference>
<dbReference type="GO" id="GO:0036297">
    <property type="term" value="P:interstrand cross-link repair"/>
    <property type="evidence" value="ECO:0007669"/>
    <property type="project" value="TreeGrafter"/>
</dbReference>
<dbReference type="InterPro" id="IPR014001">
    <property type="entry name" value="Helicase_ATP-bd"/>
</dbReference>
<dbReference type="GO" id="GO:0003676">
    <property type="term" value="F:nucleic acid binding"/>
    <property type="evidence" value="ECO:0007669"/>
    <property type="project" value="InterPro"/>
</dbReference>
<dbReference type="AlphaFoldDB" id="A0A523UVR8"/>
<dbReference type="PANTHER" id="PTHR47957">
    <property type="entry name" value="ATP-DEPENDENT HELICASE HRQ1"/>
    <property type="match status" value="1"/>
</dbReference>
<dbReference type="InterPro" id="IPR018973">
    <property type="entry name" value="MZB"/>
</dbReference>
<dbReference type="GO" id="GO:0005524">
    <property type="term" value="F:ATP binding"/>
    <property type="evidence" value="ECO:0007669"/>
    <property type="project" value="UniProtKB-KW"/>
</dbReference>
<evidence type="ECO:0000256" key="2">
    <source>
        <dbReference type="ARBA" id="ARBA00022840"/>
    </source>
</evidence>
<dbReference type="CDD" id="cd17923">
    <property type="entry name" value="DEXHc_Hrq1-like"/>
    <property type="match status" value="1"/>
</dbReference>
<dbReference type="SMART" id="SM00490">
    <property type="entry name" value="HELICc"/>
    <property type="match status" value="1"/>
</dbReference>
<feature type="domain" description="Helicase C-terminal" evidence="4">
    <location>
        <begin position="277"/>
        <end position="432"/>
    </location>
</feature>
<keyword evidence="1" id="KW-0547">Nucleotide-binding</keyword>
<dbReference type="InterPro" id="IPR011545">
    <property type="entry name" value="DEAD/DEAH_box_helicase_dom"/>
</dbReference>
<keyword evidence="5" id="KW-0378">Hydrolase</keyword>
<organism evidence="5 6">
    <name type="scientific">candidate division TA06 bacterium</name>
    <dbReference type="NCBI Taxonomy" id="2250710"/>
    <lineage>
        <taxon>Bacteria</taxon>
        <taxon>Bacteria division TA06</taxon>
    </lineage>
</organism>